<dbReference type="PANTHER" id="PTHR45339">
    <property type="entry name" value="HYBRID SIGNAL TRANSDUCTION HISTIDINE KINASE J"/>
    <property type="match status" value="1"/>
</dbReference>
<dbReference type="InterPro" id="IPR003661">
    <property type="entry name" value="HisK_dim/P_dom"/>
</dbReference>
<keyword evidence="3 5" id="KW-0597">Phosphoprotein</keyword>
<dbReference type="SUPFAM" id="SSF55874">
    <property type="entry name" value="ATPase domain of HSP90 chaperone/DNA topoisomerase II/histidine kinase"/>
    <property type="match status" value="1"/>
</dbReference>
<dbReference type="SMART" id="SM00387">
    <property type="entry name" value="HATPase_c"/>
    <property type="match status" value="1"/>
</dbReference>
<feature type="domain" description="Histidine kinase" evidence="7">
    <location>
        <begin position="221"/>
        <end position="445"/>
    </location>
</feature>
<gene>
    <name evidence="9" type="ORF">ACFOOG_04340</name>
</gene>
<dbReference type="Gene3D" id="3.40.50.2300">
    <property type="match status" value="1"/>
</dbReference>
<keyword evidence="10" id="KW-1185">Reference proteome</keyword>
<keyword evidence="9" id="KW-0547">Nucleotide-binding</keyword>
<evidence type="ECO:0000256" key="4">
    <source>
        <dbReference type="ARBA" id="ARBA00023012"/>
    </source>
</evidence>
<dbReference type="PANTHER" id="PTHR45339:SF1">
    <property type="entry name" value="HYBRID SIGNAL TRANSDUCTION HISTIDINE KINASE J"/>
    <property type="match status" value="1"/>
</dbReference>
<evidence type="ECO:0000256" key="1">
    <source>
        <dbReference type="ARBA" id="ARBA00000085"/>
    </source>
</evidence>
<dbReference type="InterPro" id="IPR011006">
    <property type="entry name" value="CheY-like_superfamily"/>
</dbReference>
<evidence type="ECO:0000313" key="10">
    <source>
        <dbReference type="Proteomes" id="UP001595617"/>
    </source>
</evidence>
<dbReference type="Proteomes" id="UP001595617">
    <property type="component" value="Unassembled WGS sequence"/>
</dbReference>
<evidence type="ECO:0000259" key="8">
    <source>
        <dbReference type="PROSITE" id="PS50110"/>
    </source>
</evidence>
<keyword evidence="9" id="KW-0067">ATP-binding</keyword>
<dbReference type="InterPro" id="IPR001789">
    <property type="entry name" value="Sig_transdc_resp-reg_receiver"/>
</dbReference>
<dbReference type="GO" id="GO:0005524">
    <property type="term" value="F:ATP binding"/>
    <property type="evidence" value="ECO:0007669"/>
    <property type="project" value="UniProtKB-KW"/>
</dbReference>
<dbReference type="InterPro" id="IPR004358">
    <property type="entry name" value="Sig_transdc_His_kin-like_C"/>
</dbReference>
<keyword evidence="6" id="KW-0472">Membrane</keyword>
<dbReference type="InterPro" id="IPR003594">
    <property type="entry name" value="HATPase_dom"/>
</dbReference>
<dbReference type="InterPro" id="IPR036890">
    <property type="entry name" value="HATPase_C_sf"/>
</dbReference>
<evidence type="ECO:0000256" key="2">
    <source>
        <dbReference type="ARBA" id="ARBA00012438"/>
    </source>
</evidence>
<dbReference type="EC" id="2.7.13.3" evidence="2"/>
<dbReference type="InterPro" id="IPR005467">
    <property type="entry name" value="His_kinase_dom"/>
</dbReference>
<feature type="transmembrane region" description="Helical" evidence="6">
    <location>
        <begin position="175"/>
        <end position="196"/>
    </location>
</feature>
<evidence type="ECO:0000256" key="3">
    <source>
        <dbReference type="ARBA" id="ARBA00022553"/>
    </source>
</evidence>
<dbReference type="Pfam" id="PF00512">
    <property type="entry name" value="HisKA"/>
    <property type="match status" value="1"/>
</dbReference>
<dbReference type="PRINTS" id="PR00344">
    <property type="entry name" value="BCTRLSENSOR"/>
</dbReference>
<evidence type="ECO:0000256" key="5">
    <source>
        <dbReference type="PROSITE-ProRule" id="PRU00169"/>
    </source>
</evidence>
<dbReference type="Gene3D" id="1.10.287.130">
    <property type="match status" value="1"/>
</dbReference>
<evidence type="ECO:0000313" key="9">
    <source>
        <dbReference type="EMBL" id="MFC3852058.1"/>
    </source>
</evidence>
<proteinExistence type="predicted"/>
<dbReference type="PROSITE" id="PS50109">
    <property type="entry name" value="HIS_KIN"/>
    <property type="match status" value="1"/>
</dbReference>
<keyword evidence="4" id="KW-0902">Two-component regulatory system</keyword>
<dbReference type="CDD" id="cd16922">
    <property type="entry name" value="HATPase_EvgS-ArcB-TorS-like"/>
    <property type="match status" value="1"/>
</dbReference>
<keyword evidence="6" id="KW-1133">Transmembrane helix</keyword>
<protein>
    <recommendedName>
        <fullName evidence="2">histidine kinase</fullName>
        <ecNumber evidence="2">2.7.13.3</ecNumber>
    </recommendedName>
</protein>
<evidence type="ECO:0000259" key="7">
    <source>
        <dbReference type="PROSITE" id="PS50109"/>
    </source>
</evidence>
<dbReference type="EMBL" id="JBHRYR010000002">
    <property type="protein sequence ID" value="MFC3852058.1"/>
    <property type="molecule type" value="Genomic_DNA"/>
</dbReference>
<dbReference type="Pfam" id="PF00072">
    <property type="entry name" value="Response_reg"/>
    <property type="match status" value="1"/>
</dbReference>
<dbReference type="InterPro" id="IPR036097">
    <property type="entry name" value="HisK_dim/P_sf"/>
</dbReference>
<feature type="modified residue" description="4-aspartylphosphate" evidence="5">
    <location>
        <position position="515"/>
    </location>
</feature>
<dbReference type="Pfam" id="PF02518">
    <property type="entry name" value="HATPase_c"/>
    <property type="match status" value="1"/>
</dbReference>
<dbReference type="SMART" id="SM00388">
    <property type="entry name" value="HisKA"/>
    <property type="match status" value="1"/>
</dbReference>
<feature type="domain" description="Response regulatory" evidence="8">
    <location>
        <begin position="465"/>
        <end position="585"/>
    </location>
</feature>
<dbReference type="CDD" id="cd17546">
    <property type="entry name" value="REC_hyHK_CKI1_RcsC-like"/>
    <property type="match status" value="1"/>
</dbReference>
<sequence>MKWRWLRFLLLGGLSITLIFFIIISLWQVDREIDTISAVNRDELSWNVSRLELENQRFLYALNQVVLQPNPAAQDDLMLRLDILIHRIDLVLGMAQRDGMSRRHQDLYNLSAEMKNALNGIEQELLTLTDDEWLSLNDYFRGFESRLFQLSQDYLYTTSAAAELAFQQLQNNYQWILALLVLGFGIIVVYSSFIVYEVRRSNALRELAESASEAKSRFLANMSHEMRTPLNGIIGLTELLKETPLDKKQKNYLHTLSQTADNLLNHISDILDLSKIEADQFQLEESHFALCKALQDLEGFVLAMLRQRGNTQTQFRLDLADNLPPFAYGDWHRLQQIVLNLLSNSVKFTAQGQITLRVRADVLPHNRMTLRLDVEDTGVGVADNFVPHLFVEFSQADASTTREFGGTGLGLALSRRLARMMGGDLRYHPLSSGGSQFTLTVTLGIGQPPQHEHTAGNAMKFDGLHVLVVEDNPVNQMVLRKMLMNMGITVDVADNGVTALERVMDSGPYPIIMMDCHMPVLDGFSATETIRQHERDLGWPRQHIVAVTANALFGDRQRCLAAGMDQYLAKPYRQSELRDVLNNVVVTDAMVTASHH</sequence>
<reference evidence="10" key="1">
    <citation type="journal article" date="2019" name="Int. J. Syst. Evol. Microbiol.">
        <title>The Global Catalogue of Microorganisms (GCM) 10K type strain sequencing project: providing services to taxonomists for standard genome sequencing and annotation.</title>
        <authorList>
            <consortium name="The Broad Institute Genomics Platform"/>
            <consortium name="The Broad Institute Genome Sequencing Center for Infectious Disease"/>
            <person name="Wu L."/>
            <person name="Ma J."/>
        </authorList>
    </citation>
    <scope>NUCLEOTIDE SEQUENCE [LARGE SCALE GENOMIC DNA]</scope>
    <source>
        <strain evidence="10">IBRC 10765</strain>
    </source>
</reference>
<dbReference type="CDD" id="cd00082">
    <property type="entry name" value="HisKA"/>
    <property type="match status" value="1"/>
</dbReference>
<dbReference type="RefSeq" id="WP_380693763.1">
    <property type="nucleotide sequence ID" value="NZ_JBHRYR010000002.1"/>
</dbReference>
<comment type="catalytic activity">
    <reaction evidence="1">
        <text>ATP + protein L-histidine = ADP + protein N-phospho-L-histidine.</text>
        <dbReference type="EC" id="2.7.13.3"/>
    </reaction>
</comment>
<organism evidence="9 10">
    <name type="scientific">Saccharospirillum mangrovi</name>
    <dbReference type="NCBI Taxonomy" id="2161747"/>
    <lineage>
        <taxon>Bacteria</taxon>
        <taxon>Pseudomonadati</taxon>
        <taxon>Pseudomonadota</taxon>
        <taxon>Gammaproteobacteria</taxon>
        <taxon>Oceanospirillales</taxon>
        <taxon>Saccharospirillaceae</taxon>
        <taxon>Saccharospirillum</taxon>
    </lineage>
</organism>
<dbReference type="SMART" id="SM00448">
    <property type="entry name" value="REC"/>
    <property type="match status" value="1"/>
</dbReference>
<dbReference type="Gene3D" id="3.30.565.10">
    <property type="entry name" value="Histidine kinase-like ATPase, C-terminal domain"/>
    <property type="match status" value="1"/>
</dbReference>
<name>A0ABV7ZWB6_9GAMM</name>
<dbReference type="SUPFAM" id="SSF52172">
    <property type="entry name" value="CheY-like"/>
    <property type="match status" value="1"/>
</dbReference>
<comment type="caution">
    <text evidence="9">The sequence shown here is derived from an EMBL/GenBank/DDBJ whole genome shotgun (WGS) entry which is preliminary data.</text>
</comment>
<accession>A0ABV7ZWB6</accession>
<dbReference type="PROSITE" id="PS50110">
    <property type="entry name" value="RESPONSE_REGULATORY"/>
    <property type="match status" value="1"/>
</dbReference>
<dbReference type="SUPFAM" id="SSF47384">
    <property type="entry name" value="Homodimeric domain of signal transducing histidine kinase"/>
    <property type="match status" value="1"/>
</dbReference>
<evidence type="ECO:0000256" key="6">
    <source>
        <dbReference type="SAM" id="Phobius"/>
    </source>
</evidence>
<keyword evidence="6" id="KW-0812">Transmembrane</keyword>